<accession>A0A7G9Y7M1</accession>
<organism evidence="2">
    <name type="scientific">Candidatus Methanogaster sp. ANME-2c ERB4</name>
    <dbReference type="NCBI Taxonomy" id="2759911"/>
    <lineage>
        <taxon>Archaea</taxon>
        <taxon>Methanobacteriati</taxon>
        <taxon>Methanobacteriota</taxon>
        <taxon>Stenosarchaea group</taxon>
        <taxon>Methanomicrobia</taxon>
        <taxon>Methanosarcinales</taxon>
        <taxon>ANME-2 cluster</taxon>
        <taxon>Candidatus Methanogasteraceae</taxon>
        <taxon>Candidatus Methanogaster</taxon>
    </lineage>
</organism>
<sequence>MTTLKVEDIMVSNAPYDDSSELLDTEKFKRVLHYVIHKTSSVDNVGKTVLYKILYFTDFNYYEMFEEKLTGETYLKYPFGPAPRDFDAVVNELVEEGLIEEKTWFEGAYKKIKYLSTVGPNTSKIAKEELNFIDENIDKYSRFNATQISEHSHKDIPYITAEDFEELDYELVFYRDSELSIRTYDDIDGGC</sequence>
<dbReference type="Pfam" id="PF13274">
    <property type="entry name" value="SocA_Panacea"/>
    <property type="match status" value="1"/>
</dbReference>
<reference evidence="2" key="1">
    <citation type="submission" date="2020-06" db="EMBL/GenBank/DDBJ databases">
        <title>Unique genomic features of the anaerobic methanotrophic archaea.</title>
        <authorList>
            <person name="Chadwick G.L."/>
            <person name="Skennerton C.T."/>
            <person name="Laso-Perez R."/>
            <person name="Leu A.O."/>
            <person name="Speth D.R."/>
            <person name="Yu H."/>
            <person name="Morgan-Lang C."/>
            <person name="Hatzenpichler R."/>
            <person name="Goudeau D."/>
            <person name="Malmstrom R."/>
            <person name="Brazelton W.J."/>
            <person name="Woyke T."/>
            <person name="Hallam S.J."/>
            <person name="Tyson G.W."/>
            <person name="Wegener G."/>
            <person name="Boetius A."/>
            <person name="Orphan V."/>
        </authorList>
    </citation>
    <scope>NUCLEOTIDE SEQUENCE</scope>
</reference>
<protein>
    <recommendedName>
        <fullName evidence="1">Antitoxin SocA-like Panacea domain-containing protein</fullName>
    </recommendedName>
</protein>
<proteinExistence type="predicted"/>
<evidence type="ECO:0000259" key="1">
    <source>
        <dbReference type="Pfam" id="PF13274"/>
    </source>
</evidence>
<feature type="domain" description="Antitoxin SocA-like Panacea" evidence="1">
    <location>
        <begin position="50"/>
        <end position="155"/>
    </location>
</feature>
<evidence type="ECO:0000313" key="3">
    <source>
        <dbReference type="EMBL" id="QNO50272.1"/>
    </source>
</evidence>
<name>A0A7G9Y7M1_9EURY</name>
<dbReference type="AlphaFoldDB" id="A0A7G9Y7M1"/>
<gene>
    <name evidence="3" type="ORF">AHGKLJGF_00007</name>
    <name evidence="2" type="ORF">JJJHGJFO_00001</name>
</gene>
<evidence type="ECO:0000313" key="2">
    <source>
        <dbReference type="EMBL" id="QNO44005.1"/>
    </source>
</evidence>
<dbReference type="InterPro" id="IPR025272">
    <property type="entry name" value="SocA_Panacea"/>
</dbReference>
<dbReference type="EMBL" id="MT630886">
    <property type="protein sequence ID" value="QNO44005.1"/>
    <property type="molecule type" value="Genomic_DNA"/>
</dbReference>
<dbReference type="EMBL" id="MT631418">
    <property type="protein sequence ID" value="QNO50272.1"/>
    <property type="molecule type" value="Genomic_DNA"/>
</dbReference>